<gene>
    <name evidence="1" type="ORF">S03H2_24380</name>
</gene>
<comment type="caution">
    <text evidence="1">The sequence shown here is derived from an EMBL/GenBank/DDBJ whole genome shotgun (WGS) entry which is preliminary data.</text>
</comment>
<accession>X1FZD4</accession>
<reference evidence="1" key="1">
    <citation type="journal article" date="2014" name="Front. Microbiol.">
        <title>High frequency of phylogenetically diverse reductive dehalogenase-homologous genes in deep subseafloor sedimentary metagenomes.</title>
        <authorList>
            <person name="Kawai M."/>
            <person name="Futagami T."/>
            <person name="Toyoda A."/>
            <person name="Takaki Y."/>
            <person name="Nishi S."/>
            <person name="Hori S."/>
            <person name="Arai W."/>
            <person name="Tsubouchi T."/>
            <person name="Morono Y."/>
            <person name="Uchiyama I."/>
            <person name="Ito T."/>
            <person name="Fujiyama A."/>
            <person name="Inagaki F."/>
            <person name="Takami H."/>
        </authorList>
    </citation>
    <scope>NUCLEOTIDE SEQUENCE</scope>
    <source>
        <strain evidence="1">Expedition CK06-06</strain>
    </source>
</reference>
<proteinExistence type="predicted"/>
<name>X1FZD4_9ZZZZ</name>
<organism evidence="1">
    <name type="scientific">marine sediment metagenome</name>
    <dbReference type="NCBI Taxonomy" id="412755"/>
    <lineage>
        <taxon>unclassified sequences</taxon>
        <taxon>metagenomes</taxon>
        <taxon>ecological metagenomes</taxon>
    </lineage>
</organism>
<dbReference type="AlphaFoldDB" id="X1FZD4"/>
<evidence type="ECO:0000313" key="1">
    <source>
        <dbReference type="EMBL" id="GAH37915.1"/>
    </source>
</evidence>
<sequence>MRRKKFPLIKRLKEVFRRCPNEYFDRNKLLEKVPMSENTMWGYLSKLSKEGFIKRDTSGIYCYNKDREGIEENKIDYNKQHEVSGIKQDVKQHEIPSYVLNLRRTINALLRELKLNPVPQKFDSLEWLINELIKELTD</sequence>
<protein>
    <submittedName>
        <fullName evidence="1">Uncharacterized protein</fullName>
    </submittedName>
</protein>
<dbReference type="EMBL" id="BARU01013530">
    <property type="protein sequence ID" value="GAH37915.1"/>
    <property type="molecule type" value="Genomic_DNA"/>
</dbReference>